<keyword evidence="4" id="KW-1185">Reference proteome</keyword>
<evidence type="ECO:0000259" key="2">
    <source>
        <dbReference type="PROSITE" id="PS50035"/>
    </source>
</evidence>
<dbReference type="Gene3D" id="3.30.870.10">
    <property type="entry name" value="Endonuclease Chain A"/>
    <property type="match status" value="2"/>
</dbReference>
<evidence type="ECO:0000313" key="3">
    <source>
        <dbReference type="EMBL" id="GAA4065473.1"/>
    </source>
</evidence>
<sequence length="471" mass="54350">MKRQKLKSLTKYILLGYFMYIAITSVVMFALPPQASVLEAAYPTSKMIESTERVVLIAERTEALKVRFDLMDQAEDTLDISYYSMQGGDSVDLFYAHILKAADRGVKVRFVIDGIAHNMRLGNRDVVLLFNQHPNIDLAFYESFDPLRPWTWHNRLHDKLMIVDQSIALIGGRNIGDKYFANEGYVGASNDFDLLLISEHLDEPQIIGQMQTYFNDLWDHDYSVLQTNQELSSSKKLKAKKARERLRETYQDNVDTYPNFYTEKVDWLARSHEINQGYFVHNPVERFTKDPIVWWEMLDLVSNAKSDVVIQSPYIIPSRQMQKDIARRDFEFSRFILLTNGMASSPNVIAHSGYRNYRNQLANSTLDLYEYQDPDQSLHMKSIVIDEQIAAVGSFNFDSRSMELNTESMVILDSPSLANEILETIEQKYLSSSILVDHAEGTDELLENVSIVKQVVVFILRPLTRMLDFLL</sequence>
<evidence type="ECO:0000313" key="4">
    <source>
        <dbReference type="Proteomes" id="UP001501734"/>
    </source>
</evidence>
<keyword evidence="1" id="KW-1133">Transmembrane helix</keyword>
<keyword evidence="1" id="KW-0812">Transmembrane</keyword>
<dbReference type="SUPFAM" id="SSF56024">
    <property type="entry name" value="Phospholipase D/nuclease"/>
    <property type="match status" value="2"/>
</dbReference>
<accession>A0ABP7VEZ7</accession>
<dbReference type="InterPro" id="IPR025202">
    <property type="entry name" value="PLD-like_dom"/>
</dbReference>
<gene>
    <name evidence="3" type="ORF">GCM10022410_09920</name>
</gene>
<dbReference type="PANTHER" id="PTHR21248:SF12">
    <property type="entry name" value="CARDIOLIPIN SYNTHASE C"/>
    <property type="match status" value="1"/>
</dbReference>
<dbReference type="SMART" id="SM00155">
    <property type="entry name" value="PLDc"/>
    <property type="match status" value="2"/>
</dbReference>
<reference evidence="4" key="1">
    <citation type="journal article" date="2019" name="Int. J. Syst. Evol. Microbiol.">
        <title>The Global Catalogue of Microorganisms (GCM) 10K type strain sequencing project: providing services to taxonomists for standard genome sequencing and annotation.</title>
        <authorList>
            <consortium name="The Broad Institute Genomics Platform"/>
            <consortium name="The Broad Institute Genome Sequencing Center for Infectious Disease"/>
            <person name="Wu L."/>
            <person name="Ma J."/>
        </authorList>
    </citation>
    <scope>NUCLEOTIDE SEQUENCE [LARGE SCALE GENOMIC DNA]</scope>
    <source>
        <strain evidence="4">JCM 17250</strain>
    </source>
</reference>
<protein>
    <recommendedName>
        <fullName evidence="2">PLD phosphodiesterase domain-containing protein</fullName>
    </recommendedName>
</protein>
<dbReference type="PANTHER" id="PTHR21248">
    <property type="entry name" value="CARDIOLIPIN SYNTHASE"/>
    <property type="match status" value="1"/>
</dbReference>
<feature type="domain" description="PLD phosphodiesterase" evidence="2">
    <location>
        <begin position="374"/>
        <end position="401"/>
    </location>
</feature>
<dbReference type="InterPro" id="IPR001736">
    <property type="entry name" value="PLipase_D/transphosphatidylase"/>
</dbReference>
<dbReference type="CDD" id="cd09113">
    <property type="entry name" value="PLDc_ymdC_like_2"/>
    <property type="match status" value="1"/>
</dbReference>
<evidence type="ECO:0000256" key="1">
    <source>
        <dbReference type="SAM" id="Phobius"/>
    </source>
</evidence>
<dbReference type="PROSITE" id="PS50035">
    <property type="entry name" value="PLD"/>
    <property type="match status" value="2"/>
</dbReference>
<feature type="transmembrane region" description="Helical" evidence="1">
    <location>
        <begin position="12"/>
        <end position="31"/>
    </location>
</feature>
<organism evidence="3 4">
    <name type="scientific">Amphibacillus indicireducens</name>
    <dbReference type="NCBI Taxonomy" id="1076330"/>
    <lineage>
        <taxon>Bacteria</taxon>
        <taxon>Bacillati</taxon>
        <taxon>Bacillota</taxon>
        <taxon>Bacilli</taxon>
        <taxon>Bacillales</taxon>
        <taxon>Bacillaceae</taxon>
        <taxon>Amphibacillus</taxon>
    </lineage>
</organism>
<dbReference type="RefSeq" id="WP_344910969.1">
    <property type="nucleotide sequence ID" value="NZ_BAABDL010000051.1"/>
</dbReference>
<proteinExistence type="predicted"/>
<feature type="domain" description="PLD phosphodiesterase" evidence="2">
    <location>
        <begin position="152"/>
        <end position="179"/>
    </location>
</feature>
<keyword evidence="1" id="KW-0472">Membrane</keyword>
<comment type="caution">
    <text evidence="3">The sequence shown here is derived from an EMBL/GenBank/DDBJ whole genome shotgun (WGS) entry which is preliminary data.</text>
</comment>
<name>A0ABP7VEZ7_9BACI</name>
<dbReference type="Proteomes" id="UP001501734">
    <property type="component" value="Unassembled WGS sequence"/>
</dbReference>
<dbReference type="Pfam" id="PF13091">
    <property type="entry name" value="PLDc_2"/>
    <property type="match status" value="2"/>
</dbReference>
<dbReference type="EMBL" id="BAABDL010000051">
    <property type="protein sequence ID" value="GAA4065473.1"/>
    <property type="molecule type" value="Genomic_DNA"/>
</dbReference>